<organism evidence="2 3">
    <name type="scientific">Sphingomonas xinjiangensis</name>
    <dbReference type="NCBI Taxonomy" id="643568"/>
    <lineage>
        <taxon>Bacteria</taxon>
        <taxon>Pseudomonadati</taxon>
        <taxon>Pseudomonadota</taxon>
        <taxon>Alphaproteobacteria</taxon>
        <taxon>Sphingomonadales</taxon>
        <taxon>Sphingomonadaceae</taxon>
        <taxon>Sphingomonas</taxon>
    </lineage>
</organism>
<proteinExistence type="predicted"/>
<evidence type="ECO:0000259" key="1">
    <source>
        <dbReference type="Pfam" id="PF07238"/>
    </source>
</evidence>
<dbReference type="GO" id="GO:0035438">
    <property type="term" value="F:cyclic-di-GMP binding"/>
    <property type="evidence" value="ECO:0007669"/>
    <property type="project" value="InterPro"/>
</dbReference>
<gene>
    <name evidence="2" type="ORF">FHT02_004176</name>
</gene>
<dbReference type="Gene3D" id="2.40.10.220">
    <property type="entry name" value="predicted glycosyltransferase like domains"/>
    <property type="match status" value="1"/>
</dbReference>
<dbReference type="EMBL" id="JACIJF010000030">
    <property type="protein sequence ID" value="MBB5712914.1"/>
    <property type="molecule type" value="Genomic_DNA"/>
</dbReference>
<protein>
    <recommendedName>
        <fullName evidence="1">PilZ domain-containing protein</fullName>
    </recommendedName>
</protein>
<dbReference type="Pfam" id="PF07238">
    <property type="entry name" value="PilZ"/>
    <property type="match status" value="1"/>
</dbReference>
<dbReference type="AlphaFoldDB" id="A0A840YTA5"/>
<dbReference type="SUPFAM" id="SSF141371">
    <property type="entry name" value="PilZ domain-like"/>
    <property type="match status" value="1"/>
</dbReference>
<accession>A0A840YTA5</accession>
<evidence type="ECO:0000313" key="3">
    <source>
        <dbReference type="Proteomes" id="UP000527143"/>
    </source>
</evidence>
<reference evidence="2 3" key="1">
    <citation type="submission" date="2020-08" db="EMBL/GenBank/DDBJ databases">
        <title>Genomic Encyclopedia of Type Strains, Phase IV (KMG-IV): sequencing the most valuable type-strain genomes for metagenomic binning, comparative biology and taxonomic classification.</title>
        <authorList>
            <person name="Goeker M."/>
        </authorList>
    </citation>
    <scope>NUCLEOTIDE SEQUENCE [LARGE SCALE GENOMIC DNA]</scope>
    <source>
        <strain evidence="2 3">DSM 26736</strain>
    </source>
</reference>
<feature type="domain" description="PilZ" evidence="1">
    <location>
        <begin position="11"/>
        <end position="90"/>
    </location>
</feature>
<dbReference type="RefSeq" id="WP_184091787.1">
    <property type="nucleotide sequence ID" value="NZ_JACIJF010000030.1"/>
</dbReference>
<name>A0A840YTA5_9SPHN</name>
<evidence type="ECO:0000313" key="2">
    <source>
        <dbReference type="EMBL" id="MBB5712914.1"/>
    </source>
</evidence>
<sequence length="99" mass="10761">MYEAFGMLDERKTRRSDTHVAATVVHEFKDTTHVYLLDVGLHGCRVSTPTRLTAGSFVTVIVKGLPSLEAWVAWSNDSEAGLNFAHKPPPNVVAAILAA</sequence>
<keyword evidence="3" id="KW-1185">Reference proteome</keyword>
<comment type="caution">
    <text evidence="2">The sequence shown here is derived from an EMBL/GenBank/DDBJ whole genome shotgun (WGS) entry which is preliminary data.</text>
</comment>
<dbReference type="InterPro" id="IPR009875">
    <property type="entry name" value="PilZ_domain"/>
</dbReference>
<dbReference type="Proteomes" id="UP000527143">
    <property type="component" value="Unassembled WGS sequence"/>
</dbReference>